<evidence type="ECO:0000313" key="5">
    <source>
        <dbReference type="Proteomes" id="UP000694680"/>
    </source>
</evidence>
<organism evidence="4 5">
    <name type="scientific">Gouania willdenowi</name>
    <name type="common">Blunt-snouted clingfish</name>
    <name type="synonym">Lepadogaster willdenowi</name>
    <dbReference type="NCBI Taxonomy" id="441366"/>
    <lineage>
        <taxon>Eukaryota</taxon>
        <taxon>Metazoa</taxon>
        <taxon>Chordata</taxon>
        <taxon>Craniata</taxon>
        <taxon>Vertebrata</taxon>
        <taxon>Euteleostomi</taxon>
        <taxon>Actinopterygii</taxon>
        <taxon>Neopterygii</taxon>
        <taxon>Teleostei</taxon>
        <taxon>Neoteleostei</taxon>
        <taxon>Acanthomorphata</taxon>
        <taxon>Ovalentaria</taxon>
        <taxon>Blenniimorphae</taxon>
        <taxon>Blenniiformes</taxon>
        <taxon>Gobiesocoidei</taxon>
        <taxon>Gobiesocidae</taxon>
        <taxon>Gobiesocinae</taxon>
        <taxon>Gouania</taxon>
    </lineage>
</organism>
<dbReference type="AlphaFoldDB" id="A0A8C5E7U3"/>
<keyword evidence="2" id="KW-1015">Disulfide bond</keyword>
<dbReference type="Ensembl" id="ENSGWIT00000019326.1">
    <property type="protein sequence ID" value="ENSGWIP00000017511.1"/>
    <property type="gene ID" value="ENSGWIG00000009748.1"/>
</dbReference>
<reference evidence="4" key="1">
    <citation type="submission" date="2020-06" db="EMBL/GenBank/DDBJ databases">
        <authorList>
            <consortium name="Wellcome Sanger Institute Data Sharing"/>
        </authorList>
    </citation>
    <scope>NUCLEOTIDE SEQUENCE [LARGE SCALE GENOMIC DNA]</scope>
</reference>
<dbReference type="Proteomes" id="UP000694680">
    <property type="component" value="Chromosome 1"/>
</dbReference>
<protein>
    <recommendedName>
        <fullName evidence="3">UMOD/GP2/OIT3-like D8C domain-containing protein</fullName>
    </recommendedName>
</protein>
<proteinExistence type="predicted"/>
<reference evidence="4" key="3">
    <citation type="submission" date="2025-09" db="UniProtKB">
        <authorList>
            <consortium name="Ensembl"/>
        </authorList>
    </citation>
    <scope>IDENTIFICATION</scope>
</reference>
<evidence type="ECO:0000256" key="2">
    <source>
        <dbReference type="ARBA" id="ARBA00023157"/>
    </source>
</evidence>
<dbReference type="Pfam" id="PF23283">
    <property type="entry name" value="D8C_UMOD"/>
    <property type="match status" value="1"/>
</dbReference>
<evidence type="ECO:0000313" key="4">
    <source>
        <dbReference type="Ensembl" id="ENSGWIP00000017511.1"/>
    </source>
</evidence>
<accession>A0A8C5E7U3</accession>
<keyword evidence="1" id="KW-0732">Signal</keyword>
<feature type="domain" description="UMOD/GP2/OIT3-like D8C" evidence="3">
    <location>
        <begin position="63"/>
        <end position="150"/>
    </location>
</feature>
<keyword evidence="5" id="KW-1185">Reference proteome</keyword>
<evidence type="ECO:0000259" key="3">
    <source>
        <dbReference type="Pfam" id="PF23283"/>
    </source>
</evidence>
<evidence type="ECO:0000256" key="1">
    <source>
        <dbReference type="ARBA" id="ARBA00022729"/>
    </source>
</evidence>
<dbReference type="PANTHER" id="PTHR36191">
    <property type="entry name" value="ENDO/EXONUCLEASE/PHOSPHATASE DOMAIN-CONTAINING PROTEIN-RELATED"/>
    <property type="match status" value="1"/>
</dbReference>
<name>A0A8C5E7U3_GOUWI</name>
<dbReference type="PANTHER" id="PTHR36191:SF4">
    <property type="entry name" value="VWFD DOMAIN-CONTAINING PROTEIN"/>
    <property type="match status" value="1"/>
</dbReference>
<dbReference type="InterPro" id="IPR057774">
    <property type="entry name" value="D8C_UMOD/GP2/OIT3-like"/>
</dbReference>
<reference evidence="4" key="2">
    <citation type="submission" date="2025-08" db="UniProtKB">
        <authorList>
            <consortium name="Ensembl"/>
        </authorList>
    </citation>
    <scope>IDENTIFICATION</scope>
</reference>
<sequence>MIEREIFGHVVDVMCMDFVHLNGTNQCVDPCVHYTELNEDWRSTNVSMGPIHCDQNRNWQGWYRFFLHNVSARIPEYCVKSHSCGTHAPLWIQEPHPTQTGIIVTRTVCNTWSNSCCFFNTHNIQVKRCPSNYFVYKLAPPTACSLAYCAEGFVPVYISIYLFRK</sequence>